<evidence type="ECO:0000259" key="2">
    <source>
        <dbReference type="Pfam" id="PF13505"/>
    </source>
</evidence>
<evidence type="ECO:0000313" key="3">
    <source>
        <dbReference type="EMBL" id="PWW12175.1"/>
    </source>
</evidence>
<dbReference type="SUPFAM" id="SSF56925">
    <property type="entry name" value="OMPA-like"/>
    <property type="match status" value="1"/>
</dbReference>
<dbReference type="Proteomes" id="UP000246964">
    <property type="component" value="Unassembled WGS sequence"/>
</dbReference>
<reference evidence="3 4" key="1">
    <citation type="submission" date="2018-05" db="EMBL/GenBank/DDBJ databases">
        <title>Freshwater and sediment microbial communities from various areas in North America, analyzing microbe dynamics in response to fracking.</title>
        <authorList>
            <person name="Lamendella R."/>
        </authorList>
    </citation>
    <scope>NUCLEOTIDE SEQUENCE [LARGE SCALE GENOMIC DNA]</scope>
    <source>
        <strain evidence="3 4">125B1</strain>
    </source>
</reference>
<accession>A0A317Q9B3</accession>
<dbReference type="InterPro" id="IPR027385">
    <property type="entry name" value="Beta-barrel_OMP"/>
</dbReference>
<proteinExistence type="predicted"/>
<dbReference type="InterPro" id="IPR011250">
    <property type="entry name" value="OMP/PagP_B-barrel"/>
</dbReference>
<dbReference type="AlphaFoldDB" id="A0A317Q9B3"/>
<dbReference type="Gene3D" id="2.40.160.20">
    <property type="match status" value="1"/>
</dbReference>
<keyword evidence="4" id="KW-1185">Reference proteome</keyword>
<name>A0A317Q9B3_9GAMM</name>
<evidence type="ECO:0000313" key="4">
    <source>
        <dbReference type="Proteomes" id="UP000246964"/>
    </source>
</evidence>
<gene>
    <name evidence="3" type="ORF">DET45_1087</name>
</gene>
<feature type="domain" description="Outer membrane protein beta-barrel" evidence="2">
    <location>
        <begin position="10"/>
        <end position="203"/>
    </location>
</feature>
<sequence length="203" mass="22802">MVYYFEPVLKDGGQCGLQIGYEWSDWHSAESGWGLKLAFEFEGLYLGKHSPEGVMPIEPQYLGTQYLSFDTQGYALLATAMLTVTTPWSQRFLPYAAASTGMARVSLSNADSANPSEPGINHFNSDPNASDTASALQFKLGIKSKLSRNLILFTEYRYLSIDSTRYTFGPTVYPEEHPPTDDWDVRMGKLNYNLFVAGLQYRF</sequence>
<dbReference type="EMBL" id="QGTT01000008">
    <property type="protein sequence ID" value="PWW12175.1"/>
    <property type="molecule type" value="Genomic_DNA"/>
</dbReference>
<protein>
    <submittedName>
        <fullName evidence="3">Outer membrane protein with beta-barrel domain</fullName>
    </submittedName>
</protein>
<keyword evidence="1" id="KW-0732">Signal</keyword>
<dbReference type="Pfam" id="PF13505">
    <property type="entry name" value="OMP_b-brl"/>
    <property type="match status" value="1"/>
</dbReference>
<organism evidence="3 4">
    <name type="scientific">Pseudidiomarina maritima</name>
    <dbReference type="NCBI Taxonomy" id="519453"/>
    <lineage>
        <taxon>Bacteria</taxon>
        <taxon>Pseudomonadati</taxon>
        <taxon>Pseudomonadota</taxon>
        <taxon>Gammaproteobacteria</taxon>
        <taxon>Alteromonadales</taxon>
        <taxon>Idiomarinaceae</taxon>
        <taxon>Pseudidiomarina</taxon>
    </lineage>
</organism>
<evidence type="ECO:0000256" key="1">
    <source>
        <dbReference type="ARBA" id="ARBA00022729"/>
    </source>
</evidence>
<comment type="caution">
    <text evidence="3">The sequence shown here is derived from an EMBL/GenBank/DDBJ whole genome shotgun (WGS) entry which is preliminary data.</text>
</comment>